<dbReference type="SMART" id="SM00719">
    <property type="entry name" value="Plus3"/>
    <property type="match status" value="1"/>
</dbReference>
<comment type="caution">
    <text evidence="3">The sequence shown here is derived from an EMBL/GenBank/DDBJ whole genome shotgun (WGS) entry which is preliminary data.</text>
</comment>
<feature type="compositionally biased region" description="Basic and acidic residues" evidence="1">
    <location>
        <begin position="216"/>
        <end position="240"/>
    </location>
</feature>
<evidence type="ECO:0000313" key="3">
    <source>
        <dbReference type="EMBL" id="KAF2099721.1"/>
    </source>
</evidence>
<dbReference type="Proteomes" id="UP000799772">
    <property type="component" value="Unassembled WGS sequence"/>
</dbReference>
<feature type="compositionally biased region" description="Basic and acidic residues" evidence="1">
    <location>
        <begin position="569"/>
        <end position="578"/>
    </location>
</feature>
<feature type="domain" description="Plus3" evidence="2">
    <location>
        <begin position="275"/>
        <end position="412"/>
    </location>
</feature>
<keyword evidence="4" id="KW-1185">Reference proteome</keyword>
<evidence type="ECO:0000259" key="2">
    <source>
        <dbReference type="PROSITE" id="PS51360"/>
    </source>
</evidence>
<dbReference type="Pfam" id="PF03126">
    <property type="entry name" value="Plus-3"/>
    <property type="match status" value="1"/>
</dbReference>
<feature type="compositionally biased region" description="Acidic residues" evidence="1">
    <location>
        <begin position="254"/>
        <end position="263"/>
    </location>
</feature>
<dbReference type="InterPro" id="IPR004343">
    <property type="entry name" value="Plus-3_dom"/>
</dbReference>
<feature type="compositionally biased region" description="Basic residues" evidence="1">
    <location>
        <begin position="69"/>
        <end position="86"/>
    </location>
</feature>
<feature type="region of interest" description="Disordered" evidence="1">
    <location>
        <begin position="545"/>
        <end position="585"/>
    </location>
</feature>
<dbReference type="AlphaFoldDB" id="A0A9P4IKA8"/>
<dbReference type="GO" id="GO:0003677">
    <property type="term" value="F:DNA binding"/>
    <property type="evidence" value="ECO:0007669"/>
    <property type="project" value="InterPro"/>
</dbReference>
<evidence type="ECO:0000313" key="4">
    <source>
        <dbReference type="Proteomes" id="UP000799772"/>
    </source>
</evidence>
<feature type="compositionally biased region" description="Low complexity" evidence="1">
    <location>
        <begin position="29"/>
        <end position="47"/>
    </location>
</feature>
<feature type="compositionally biased region" description="Low complexity" evidence="1">
    <location>
        <begin position="95"/>
        <end position="106"/>
    </location>
</feature>
<dbReference type="InterPro" id="IPR036128">
    <property type="entry name" value="Plus3-like_sf"/>
</dbReference>
<accession>A0A9P4IKA8</accession>
<feature type="compositionally biased region" description="Acidic residues" evidence="1">
    <location>
        <begin position="113"/>
        <end position="129"/>
    </location>
</feature>
<dbReference type="Gene3D" id="3.90.70.200">
    <property type="entry name" value="Plus-3 domain"/>
    <property type="match status" value="1"/>
</dbReference>
<proteinExistence type="predicted"/>
<sequence length="603" mass="67055">MAELDLDAELLALAGGEDEVMDTGKPEEPAQSPARTPAQTPARTPTPHSSPKATVEDKQSPKSQPRKGVAQKKVAKPARGGARRRRKDDSDKDASSSPTAASDVDSLGSGAMDESDSEADAPGEPDDDAVIYPVEGKFVDADDKAKIMAMPELQREKILAEREDQALLNRQNAQLKRLLQRQVQEAQVKAEKKKRKAGAADLDDSPRKSARAKTKPTTEIERFKRVREERLKEREKDADRRKRRSTSRRSSQDAEGESEVEWDDGVRQGARNELPPDLRDFERVRIGRSNFARVCFYPKFEETMTGCFARVSVGMDKATGQNVYRMTQIKGFTEGKPYQMEGVNGKIFFTDKYAVVAHGKAEKEWPFIACSDGKFTEQEFNRYRIAVANDNLRLTAKAALVRSCEGINELLGRKWTDKEIDEKLEKQHKYADLALKLELKEREKDEEAKKGRSPPAGKKDLTLEERKLLTQDERINLINESNRKQDYKQIRAAQLQDRRKMLAGRAAAKARAEAAEKAEADAAAAKAALEVPGANIDDLFGSDISRTGTPAPGSGVNTPKRTGTPLGKKLVEKKEKTGLPKFSKRSMDDDVIGAMDFGIEIDI</sequence>
<dbReference type="OrthoDB" id="166375at2759"/>
<dbReference type="EMBL" id="ML978125">
    <property type="protein sequence ID" value="KAF2099721.1"/>
    <property type="molecule type" value="Genomic_DNA"/>
</dbReference>
<protein>
    <submittedName>
        <fullName evidence="3">Plus-3-domain-containing protein</fullName>
    </submittedName>
</protein>
<dbReference type="FunFam" id="3.90.70.200:FF:000005">
    <property type="entry name" value="Related to Pol II transcription elongation factor"/>
    <property type="match status" value="1"/>
</dbReference>
<feature type="region of interest" description="Disordered" evidence="1">
    <location>
        <begin position="1"/>
        <end position="135"/>
    </location>
</feature>
<feature type="region of interest" description="Disordered" evidence="1">
    <location>
        <begin position="443"/>
        <end position="463"/>
    </location>
</feature>
<gene>
    <name evidence="3" type="ORF">NA57DRAFT_55666</name>
</gene>
<name>A0A9P4IKA8_9PEZI</name>
<organism evidence="3 4">
    <name type="scientific">Rhizodiscina lignyota</name>
    <dbReference type="NCBI Taxonomy" id="1504668"/>
    <lineage>
        <taxon>Eukaryota</taxon>
        <taxon>Fungi</taxon>
        <taxon>Dikarya</taxon>
        <taxon>Ascomycota</taxon>
        <taxon>Pezizomycotina</taxon>
        <taxon>Dothideomycetes</taxon>
        <taxon>Pleosporomycetidae</taxon>
        <taxon>Aulographales</taxon>
        <taxon>Rhizodiscinaceae</taxon>
        <taxon>Rhizodiscina</taxon>
    </lineage>
</organism>
<dbReference type="PROSITE" id="PS51360">
    <property type="entry name" value="PLUS3"/>
    <property type="match status" value="1"/>
</dbReference>
<reference evidence="3" key="1">
    <citation type="journal article" date="2020" name="Stud. Mycol.">
        <title>101 Dothideomycetes genomes: a test case for predicting lifestyles and emergence of pathogens.</title>
        <authorList>
            <person name="Haridas S."/>
            <person name="Albert R."/>
            <person name="Binder M."/>
            <person name="Bloem J."/>
            <person name="Labutti K."/>
            <person name="Salamov A."/>
            <person name="Andreopoulos B."/>
            <person name="Baker S."/>
            <person name="Barry K."/>
            <person name="Bills G."/>
            <person name="Bluhm B."/>
            <person name="Cannon C."/>
            <person name="Castanera R."/>
            <person name="Culley D."/>
            <person name="Daum C."/>
            <person name="Ezra D."/>
            <person name="Gonzalez J."/>
            <person name="Henrissat B."/>
            <person name="Kuo A."/>
            <person name="Liang C."/>
            <person name="Lipzen A."/>
            <person name="Lutzoni F."/>
            <person name="Magnuson J."/>
            <person name="Mondo S."/>
            <person name="Nolan M."/>
            <person name="Ohm R."/>
            <person name="Pangilinan J."/>
            <person name="Park H.-J."/>
            <person name="Ramirez L."/>
            <person name="Alfaro M."/>
            <person name="Sun H."/>
            <person name="Tritt A."/>
            <person name="Yoshinaga Y."/>
            <person name="Zwiers L.-H."/>
            <person name="Turgeon B."/>
            <person name="Goodwin S."/>
            <person name="Spatafora J."/>
            <person name="Crous P."/>
            <person name="Grigoriev I."/>
        </authorList>
    </citation>
    <scope>NUCLEOTIDE SEQUENCE</scope>
    <source>
        <strain evidence="3">CBS 133067</strain>
    </source>
</reference>
<dbReference type="SUPFAM" id="SSF159042">
    <property type="entry name" value="Plus3-like"/>
    <property type="match status" value="1"/>
</dbReference>
<evidence type="ECO:0000256" key="1">
    <source>
        <dbReference type="SAM" id="MobiDB-lite"/>
    </source>
</evidence>
<feature type="region of interest" description="Disordered" evidence="1">
    <location>
        <begin position="185"/>
        <end position="274"/>
    </location>
</feature>